<dbReference type="Proteomes" id="UP001500909">
    <property type="component" value="Unassembled WGS sequence"/>
</dbReference>
<proteinExistence type="predicted"/>
<feature type="compositionally biased region" description="Low complexity" evidence="1">
    <location>
        <begin position="1"/>
        <end position="23"/>
    </location>
</feature>
<dbReference type="SUPFAM" id="SSF46458">
    <property type="entry name" value="Globin-like"/>
    <property type="match status" value="1"/>
</dbReference>
<dbReference type="EMBL" id="BAAABY010000003">
    <property type="protein sequence ID" value="GAA0443855.1"/>
    <property type="molecule type" value="Genomic_DNA"/>
</dbReference>
<name>A0ABP3J9I6_9ACTN</name>
<keyword evidence="3" id="KW-1185">Reference proteome</keyword>
<evidence type="ECO:0008006" key="4">
    <source>
        <dbReference type="Google" id="ProtNLM"/>
    </source>
</evidence>
<reference evidence="3" key="1">
    <citation type="journal article" date="2019" name="Int. J. Syst. Evol. Microbiol.">
        <title>The Global Catalogue of Microorganisms (GCM) 10K type strain sequencing project: providing services to taxonomists for standard genome sequencing and annotation.</title>
        <authorList>
            <consortium name="The Broad Institute Genomics Platform"/>
            <consortium name="The Broad Institute Genome Sequencing Center for Infectious Disease"/>
            <person name="Wu L."/>
            <person name="Ma J."/>
        </authorList>
    </citation>
    <scope>NUCLEOTIDE SEQUENCE [LARGE SCALE GENOMIC DNA]</scope>
    <source>
        <strain evidence="3">JCM 4805</strain>
    </source>
</reference>
<evidence type="ECO:0000256" key="1">
    <source>
        <dbReference type="SAM" id="MobiDB-lite"/>
    </source>
</evidence>
<organism evidence="2 3">
    <name type="scientific">Streptomyces olivaceiscleroticus</name>
    <dbReference type="NCBI Taxonomy" id="68245"/>
    <lineage>
        <taxon>Bacteria</taxon>
        <taxon>Bacillati</taxon>
        <taxon>Actinomycetota</taxon>
        <taxon>Actinomycetes</taxon>
        <taxon>Kitasatosporales</taxon>
        <taxon>Streptomycetaceae</taxon>
        <taxon>Streptomyces</taxon>
    </lineage>
</organism>
<dbReference type="InterPro" id="IPR012292">
    <property type="entry name" value="Globin/Proto"/>
</dbReference>
<protein>
    <recommendedName>
        <fullName evidence="4">Hemoglobin</fullName>
    </recommendedName>
</protein>
<comment type="caution">
    <text evidence="2">The sequence shown here is derived from an EMBL/GenBank/DDBJ whole genome shotgun (WGS) entry which is preliminary data.</text>
</comment>
<dbReference type="Gene3D" id="1.10.490.10">
    <property type="entry name" value="Globins"/>
    <property type="match status" value="1"/>
</dbReference>
<dbReference type="RefSeq" id="WP_346092558.1">
    <property type="nucleotide sequence ID" value="NZ_BAAABY010000003.1"/>
</dbReference>
<feature type="region of interest" description="Disordered" evidence="1">
    <location>
        <begin position="1"/>
        <end position="31"/>
    </location>
</feature>
<sequence>MTDTPTAAPRPEGPAGAPQEGRANTAGRSDIAGRPDLDRLLRRFYTAAFADPLIGPFFTDVAGTDLDAHLPAITDFWERALFRTADYRRDAFGVHAGLHRARPLTAAHFGRWVQLWHATVDGLHAGPRAERAKNQGERVAVSMLRRLYGRAADTGGGPGGFIPLAALRLRAPGQALSG</sequence>
<evidence type="ECO:0000313" key="3">
    <source>
        <dbReference type="Proteomes" id="UP001500909"/>
    </source>
</evidence>
<accession>A0ABP3J9I6</accession>
<evidence type="ECO:0000313" key="2">
    <source>
        <dbReference type="EMBL" id="GAA0443855.1"/>
    </source>
</evidence>
<gene>
    <name evidence="2" type="ORF">GCM10010361_04740</name>
</gene>
<dbReference type="InterPro" id="IPR009050">
    <property type="entry name" value="Globin-like_sf"/>
</dbReference>
<dbReference type="CDD" id="cd08916">
    <property type="entry name" value="TrHb3_P"/>
    <property type="match status" value="1"/>
</dbReference>